<dbReference type="Proteomes" id="UP000019270">
    <property type="component" value="Unassembled WGS sequence"/>
</dbReference>
<evidence type="ECO:0000259" key="3">
    <source>
        <dbReference type="Pfam" id="PF00149"/>
    </source>
</evidence>
<dbReference type="CDD" id="cd00845">
    <property type="entry name" value="MPP_UshA_N_like"/>
    <property type="match status" value="1"/>
</dbReference>
<dbReference type="AlphaFoldDB" id="W7KR34"/>
<dbReference type="SUPFAM" id="SSF55816">
    <property type="entry name" value="5'-nucleotidase (syn. UDP-sugar hydrolase), C-terminal domain"/>
    <property type="match status" value="1"/>
</dbReference>
<dbReference type="InterPro" id="IPR036907">
    <property type="entry name" value="5'-Nucleotdase_C_sf"/>
</dbReference>
<feature type="domain" description="Calcineurin-like phosphoesterase" evidence="3">
    <location>
        <begin position="41"/>
        <end position="248"/>
    </location>
</feature>
<dbReference type="InterPro" id="IPR029052">
    <property type="entry name" value="Metallo-depent_PP-like"/>
</dbReference>
<dbReference type="InterPro" id="IPR008334">
    <property type="entry name" value="5'-Nucleotdase_C"/>
</dbReference>
<organism evidence="5 6">
    <name type="scientific">Cytobacillus firmus DS1</name>
    <dbReference type="NCBI Taxonomy" id="1307436"/>
    <lineage>
        <taxon>Bacteria</taxon>
        <taxon>Bacillati</taxon>
        <taxon>Bacillota</taxon>
        <taxon>Bacilli</taxon>
        <taxon>Bacillales</taxon>
        <taxon>Bacillaceae</taxon>
        <taxon>Cytobacillus</taxon>
    </lineage>
</organism>
<keyword evidence="2" id="KW-0547">Nucleotide-binding</keyword>
<evidence type="ECO:0000259" key="4">
    <source>
        <dbReference type="Pfam" id="PF02872"/>
    </source>
</evidence>
<dbReference type="eggNOG" id="COG0737">
    <property type="taxonomic scope" value="Bacteria"/>
</dbReference>
<dbReference type="SUPFAM" id="SSF56300">
    <property type="entry name" value="Metallo-dependent phosphatases"/>
    <property type="match status" value="1"/>
</dbReference>
<feature type="domain" description="5'-Nucleotidase C-terminal" evidence="4">
    <location>
        <begin position="324"/>
        <end position="477"/>
    </location>
</feature>
<feature type="chain" id="PRO_5039759821" evidence="2">
    <location>
        <begin position="25"/>
        <end position="617"/>
    </location>
</feature>
<comment type="caution">
    <text evidence="5">The sequence shown here is derived from an EMBL/GenBank/DDBJ whole genome shotgun (WGS) entry which is preliminary data.</text>
</comment>
<dbReference type="Pfam" id="PF00149">
    <property type="entry name" value="Metallophos"/>
    <property type="match status" value="1"/>
</dbReference>
<dbReference type="Gene3D" id="3.90.780.10">
    <property type="entry name" value="5'-Nucleotidase, C-terminal domain"/>
    <property type="match status" value="1"/>
</dbReference>
<sequence>MGIWKKGCIALVSAMVISSGFSGAFTVNAEGNADANTKKITILHTNDSHGRAVEGEYDGMGFAKLSTLVKQYESKNPNTLLLDAGDTLHGTTFATLSKGESIVNVMNKVGYDGMAAGNHDFNYGYERLMELKDKMLFPLLSANVRKQDGNQLLKPYEIKEVDGLKLGIFGLSTPETHYKTHPKNVEGLTFTDPVKEAQAMVAELKAQNVDMIIAVTHLGIDESSTDTSIKVAKGAPGIDLIVDGHSHSKLVEGLEGENDTLIVSAGEYTKNLGVVELTFENNELKSKTAGLITKEQTAAVEEDPAVKEVIDEIQTAQEEILSEVIGETAVKLDGEREQVRAGETNLGNLITDAMVDMTGADMAITNGGGIRASISEGEITKGDVITVLPFGNYIVTKKLTGAQIKAGIENGVNSYPDAKGAFPHVSGLTFVIDESKAAGNRVQDMKIKGVPVDMNKEYLVATNDFMASGGDEYTSFKDSAIVNEFPALDEALIAYIQKIGTVNTKVEGRITAKAPEEPKEDDNKPAPKVYWNGVLMNKGQIGRITVQKPINLWKRTADNKLQFVRVLKPGQVYRVYNYDYNYFGQYGVGSGHYITNVKGYVKYETPSKKKLEELNGK</sequence>
<keyword evidence="1 2" id="KW-0732">Signal</keyword>
<evidence type="ECO:0000313" key="5">
    <source>
        <dbReference type="EMBL" id="EWG09925.1"/>
    </source>
</evidence>
<dbReference type="PRINTS" id="PR01607">
    <property type="entry name" value="APYRASEFAMLY"/>
</dbReference>
<dbReference type="InterPro" id="IPR004843">
    <property type="entry name" value="Calcineurin-like_PHP"/>
</dbReference>
<dbReference type="GO" id="GO:0009166">
    <property type="term" value="P:nucleotide catabolic process"/>
    <property type="evidence" value="ECO:0007669"/>
    <property type="project" value="InterPro"/>
</dbReference>
<feature type="signal peptide" evidence="2">
    <location>
        <begin position="1"/>
        <end position="24"/>
    </location>
</feature>
<evidence type="ECO:0000256" key="2">
    <source>
        <dbReference type="RuleBase" id="RU362119"/>
    </source>
</evidence>
<dbReference type="GO" id="GO:0016787">
    <property type="term" value="F:hydrolase activity"/>
    <property type="evidence" value="ECO:0007669"/>
    <property type="project" value="UniProtKB-KW"/>
</dbReference>
<dbReference type="EMBL" id="APVL01000012">
    <property type="protein sequence ID" value="EWG09925.1"/>
    <property type="molecule type" value="Genomic_DNA"/>
</dbReference>
<dbReference type="RefSeq" id="WP_035330945.1">
    <property type="nucleotide sequence ID" value="NZ_APVL01000012.1"/>
</dbReference>
<dbReference type="Pfam" id="PF02872">
    <property type="entry name" value="5_nucleotid_C"/>
    <property type="match status" value="1"/>
</dbReference>
<dbReference type="InterPro" id="IPR006179">
    <property type="entry name" value="5_nucleotidase/apyrase"/>
</dbReference>
<comment type="similarity">
    <text evidence="2">Belongs to the 5'-nucleotidase family.</text>
</comment>
<proteinExistence type="inferred from homology"/>
<accession>W7KR34</accession>
<dbReference type="GO" id="GO:0030288">
    <property type="term" value="C:outer membrane-bounded periplasmic space"/>
    <property type="evidence" value="ECO:0007669"/>
    <property type="project" value="TreeGrafter"/>
</dbReference>
<name>W7KR34_CYTFI</name>
<evidence type="ECO:0000313" key="6">
    <source>
        <dbReference type="Proteomes" id="UP000019270"/>
    </source>
</evidence>
<gene>
    <name evidence="5" type="ORF">PBF_16139</name>
</gene>
<reference evidence="5 6" key="2">
    <citation type="journal article" date="2016" name="Sci. Rep.">
        <title>A novel serine protease, Sep1, from Bacillus firmus DS-1 has nematicidal activity and degrades multiple intestinal-associated nematode proteins.</title>
        <authorList>
            <person name="Geng C."/>
            <person name="Nie X."/>
            <person name="Tang Z."/>
            <person name="Zhang Y."/>
            <person name="Lin J."/>
            <person name="Sun M."/>
            <person name="Peng D."/>
        </authorList>
    </citation>
    <scope>NUCLEOTIDE SEQUENCE [LARGE SCALE GENOMIC DNA]</scope>
    <source>
        <strain evidence="5 6">DS1</strain>
    </source>
</reference>
<dbReference type="PANTHER" id="PTHR11575">
    <property type="entry name" value="5'-NUCLEOTIDASE-RELATED"/>
    <property type="match status" value="1"/>
</dbReference>
<dbReference type="GO" id="GO:0000166">
    <property type="term" value="F:nucleotide binding"/>
    <property type="evidence" value="ECO:0007669"/>
    <property type="project" value="UniProtKB-KW"/>
</dbReference>
<dbReference type="Gene3D" id="3.60.21.10">
    <property type="match status" value="1"/>
</dbReference>
<dbReference type="OrthoDB" id="9801679at2"/>
<protein>
    <submittedName>
        <fullName evidence="5">5'-nucleotidase</fullName>
    </submittedName>
</protein>
<evidence type="ECO:0000256" key="1">
    <source>
        <dbReference type="ARBA" id="ARBA00022729"/>
    </source>
</evidence>
<reference evidence="6" key="1">
    <citation type="submission" date="2013-03" db="EMBL/GenBank/DDBJ databases">
        <title>Draft genome sequence of Bacillus firmus DS1.</title>
        <authorList>
            <person name="Peng D."/>
            <person name="Zhu L."/>
            <person name="Sun M."/>
        </authorList>
    </citation>
    <scope>NUCLEOTIDE SEQUENCE [LARGE SCALE GENOMIC DNA]</scope>
    <source>
        <strain evidence="6">DS1</strain>
    </source>
</reference>
<keyword evidence="2" id="KW-0378">Hydrolase</keyword>
<dbReference type="PATRIC" id="fig|1307436.3.peg.3461"/>
<dbReference type="PANTHER" id="PTHR11575:SF24">
    <property type="entry name" value="5'-NUCLEOTIDASE"/>
    <property type="match status" value="1"/>
</dbReference>